<evidence type="ECO:0000313" key="4">
    <source>
        <dbReference type="Proteomes" id="UP001198612"/>
    </source>
</evidence>
<evidence type="ECO:0000313" key="3">
    <source>
        <dbReference type="EMBL" id="MCC2228108.1"/>
    </source>
</evidence>
<reference evidence="3 4" key="1">
    <citation type="submission" date="2021-10" db="EMBL/GenBank/DDBJ databases">
        <title>Anaerobic single-cell dispensing facilitates the cultivation of human gut bacteria.</title>
        <authorList>
            <person name="Afrizal A."/>
        </authorList>
    </citation>
    <scope>NUCLEOTIDE SEQUENCE [LARGE SCALE GENOMIC DNA]</scope>
    <source>
        <strain evidence="3 4">CLA-AA-H217</strain>
    </source>
</reference>
<accession>A0AAW4W3N5</accession>
<gene>
    <name evidence="3" type="ORF">LKD40_09880</name>
</gene>
<dbReference type="AlphaFoldDB" id="A0AAW4W3N5"/>
<feature type="domain" description="Replication-associated protein ORF2/G2P" evidence="2">
    <location>
        <begin position="100"/>
        <end position="201"/>
    </location>
</feature>
<comment type="caution">
    <text evidence="3">The sequence shown here is derived from an EMBL/GenBank/DDBJ whole genome shotgun (WGS) entry which is preliminary data.</text>
</comment>
<dbReference type="RefSeq" id="WP_227588764.1">
    <property type="nucleotide sequence ID" value="NZ_JAJEQQ010000013.1"/>
</dbReference>
<keyword evidence="4" id="KW-1185">Reference proteome</keyword>
<dbReference type="InterPro" id="IPR056906">
    <property type="entry name" value="ORF2/G2P_dom"/>
</dbReference>
<dbReference type="EMBL" id="JAJEQQ010000013">
    <property type="protein sequence ID" value="MCC2228108.1"/>
    <property type="molecule type" value="Genomic_DNA"/>
</dbReference>
<sequence length="283" mass="34045">MYRYIFNLFLRGQDPLAGLIKRIRDETRDTFMKCGYIRQTWDCGNTREVEEKHTGRYGARGQKRQKKRKATPEEIAKQNQWKRERDVRRLIKWNFGIGDYWFTLTYKKGSRPPWKQMQKDMSKFIRKLRDKYKKYGWELKYIYRLEIGKNGGPHVHILINRKSNDETDTGLLVETLWEHGHAQTKRVYDVDSGELAQYITKPLQDHEPEDLKRYHPSRNLIRKDPEKEEINRRSLLDKHGRPRDPKPPKGWAIVPNSVKCGKNKITGYAYRHYILIKTEKRRN</sequence>
<proteinExistence type="predicted"/>
<dbReference type="Pfam" id="PF23343">
    <property type="entry name" value="REP_ORF2-G2P"/>
    <property type="match status" value="1"/>
</dbReference>
<dbReference type="Proteomes" id="UP001198612">
    <property type="component" value="Unassembled WGS sequence"/>
</dbReference>
<evidence type="ECO:0000259" key="2">
    <source>
        <dbReference type="Pfam" id="PF23343"/>
    </source>
</evidence>
<organism evidence="3 4">
    <name type="scientific">Blautia fusiformis</name>
    <dbReference type="NCBI Taxonomy" id="2881264"/>
    <lineage>
        <taxon>Bacteria</taxon>
        <taxon>Bacillati</taxon>
        <taxon>Bacillota</taxon>
        <taxon>Clostridia</taxon>
        <taxon>Lachnospirales</taxon>
        <taxon>Lachnospiraceae</taxon>
        <taxon>Blautia</taxon>
    </lineage>
</organism>
<evidence type="ECO:0000256" key="1">
    <source>
        <dbReference type="SAM" id="MobiDB-lite"/>
    </source>
</evidence>
<feature type="region of interest" description="Disordered" evidence="1">
    <location>
        <begin position="53"/>
        <end position="74"/>
    </location>
</feature>
<protein>
    <recommendedName>
        <fullName evidence="2">Replication-associated protein ORF2/G2P domain-containing protein</fullName>
    </recommendedName>
</protein>
<name>A0AAW4W3N5_9FIRM</name>